<reference evidence="1" key="1">
    <citation type="submission" date="2023-04" db="EMBL/GenBank/DDBJ databases">
        <title>Draft Genome sequencing of Naganishia species isolated from polar environments using Oxford Nanopore Technology.</title>
        <authorList>
            <person name="Leo P."/>
            <person name="Venkateswaran K."/>
        </authorList>
    </citation>
    <scope>NUCLEOTIDE SEQUENCE</scope>
    <source>
        <strain evidence="1">MNA-CCFEE 5423</strain>
    </source>
</reference>
<evidence type="ECO:0000313" key="2">
    <source>
        <dbReference type="Proteomes" id="UP001227268"/>
    </source>
</evidence>
<sequence>MICTNILQCLALFGFMYGVAALPASHMSALARRDDGCGPDQVMWKWSTKDAIQDVIDAEAANISRNDCAFRHGLDFGWDLFNVDGECGISFSLIKKLHMEETRGNQSLTLAPIVYERAYRAIQSELPNLLCKDDDNAACAWSNALSFFSHSTPLQLTEVADVQKMASDMLKKVFDGAGLKSPVLLKDADSIVIITGSKTIDSWTGFDVSDPRTIKTWTASQLQEPNKISVAYAPNQGTLALNGVRKPCAWSGLAPTDVPQPSGVLT</sequence>
<gene>
    <name evidence="1" type="ORF">QFC21_005638</name>
</gene>
<dbReference type="EMBL" id="JASBWT010000022">
    <property type="protein sequence ID" value="KAJ9095272.1"/>
    <property type="molecule type" value="Genomic_DNA"/>
</dbReference>
<dbReference type="Proteomes" id="UP001227268">
    <property type="component" value="Unassembled WGS sequence"/>
</dbReference>
<evidence type="ECO:0000313" key="1">
    <source>
        <dbReference type="EMBL" id="KAJ9095272.1"/>
    </source>
</evidence>
<name>A0ACC2V7K4_9TREE</name>
<protein>
    <submittedName>
        <fullName evidence="1">Uncharacterized protein</fullName>
    </submittedName>
</protein>
<keyword evidence="2" id="KW-1185">Reference proteome</keyword>
<proteinExistence type="predicted"/>
<comment type="caution">
    <text evidence="1">The sequence shown here is derived from an EMBL/GenBank/DDBJ whole genome shotgun (WGS) entry which is preliminary data.</text>
</comment>
<organism evidence="1 2">
    <name type="scientific">Naganishia friedmannii</name>
    <dbReference type="NCBI Taxonomy" id="89922"/>
    <lineage>
        <taxon>Eukaryota</taxon>
        <taxon>Fungi</taxon>
        <taxon>Dikarya</taxon>
        <taxon>Basidiomycota</taxon>
        <taxon>Agaricomycotina</taxon>
        <taxon>Tremellomycetes</taxon>
        <taxon>Filobasidiales</taxon>
        <taxon>Filobasidiaceae</taxon>
        <taxon>Naganishia</taxon>
    </lineage>
</organism>
<accession>A0ACC2V7K4</accession>